<comment type="caution">
    <text evidence="5">The sequence shown here is derived from an EMBL/GenBank/DDBJ whole genome shotgun (WGS) entry which is preliminary data.</text>
</comment>
<dbReference type="Proteomes" id="UP001642406">
    <property type="component" value="Unassembled WGS sequence"/>
</dbReference>
<evidence type="ECO:0000259" key="4">
    <source>
        <dbReference type="PROSITE" id="PS50048"/>
    </source>
</evidence>
<accession>A0ABP0BJM9</accession>
<evidence type="ECO:0000256" key="2">
    <source>
        <dbReference type="ARBA" id="ARBA00023242"/>
    </source>
</evidence>
<proteinExistence type="predicted"/>
<dbReference type="PROSITE" id="PS50048">
    <property type="entry name" value="ZN2_CY6_FUNGAL_2"/>
    <property type="match status" value="1"/>
</dbReference>
<feature type="compositionally biased region" description="Polar residues" evidence="3">
    <location>
        <begin position="843"/>
        <end position="856"/>
    </location>
</feature>
<dbReference type="InterPro" id="IPR050987">
    <property type="entry name" value="AtrR-like"/>
</dbReference>
<keyword evidence="1" id="KW-0479">Metal-binding</keyword>
<dbReference type="SMART" id="SM00066">
    <property type="entry name" value="GAL4"/>
    <property type="match status" value="1"/>
</dbReference>
<feature type="region of interest" description="Disordered" evidence="3">
    <location>
        <begin position="825"/>
        <end position="856"/>
    </location>
</feature>
<feature type="compositionally biased region" description="Polar residues" evidence="3">
    <location>
        <begin position="125"/>
        <end position="134"/>
    </location>
</feature>
<feature type="region of interest" description="Disordered" evidence="3">
    <location>
        <begin position="1"/>
        <end position="35"/>
    </location>
</feature>
<dbReference type="PANTHER" id="PTHR46910">
    <property type="entry name" value="TRANSCRIPTION FACTOR PDR1"/>
    <property type="match status" value="1"/>
</dbReference>
<dbReference type="CDD" id="cd12148">
    <property type="entry name" value="fungal_TF_MHR"/>
    <property type="match status" value="1"/>
</dbReference>
<evidence type="ECO:0000256" key="3">
    <source>
        <dbReference type="SAM" id="MobiDB-lite"/>
    </source>
</evidence>
<dbReference type="Pfam" id="PF04082">
    <property type="entry name" value="Fungal_trans"/>
    <property type="match status" value="1"/>
</dbReference>
<evidence type="ECO:0000256" key="1">
    <source>
        <dbReference type="ARBA" id="ARBA00022723"/>
    </source>
</evidence>
<reference evidence="5 6" key="1">
    <citation type="submission" date="2024-01" db="EMBL/GenBank/DDBJ databases">
        <authorList>
            <person name="Allen C."/>
            <person name="Tagirdzhanova G."/>
        </authorList>
    </citation>
    <scope>NUCLEOTIDE SEQUENCE [LARGE SCALE GENOMIC DNA]</scope>
</reference>
<dbReference type="SMART" id="SM00906">
    <property type="entry name" value="Fungal_trans"/>
    <property type="match status" value="1"/>
</dbReference>
<evidence type="ECO:0000313" key="6">
    <source>
        <dbReference type="Proteomes" id="UP001642406"/>
    </source>
</evidence>
<sequence length="941" mass="103097">MSSALASNDLAAERAALPTPLSPAGRAEDQDDPQYATTRQIVRACMRCRKQKSKCDAFRPCSVCVKAGAECVSRLPNEKRPDSVAGAGVREVQASASLTEVRPAKIRRVASKHHQERNTVDARASASSPIQNSCVRPDQADGSDTAGTSVHAEDGGSNDETAVGSATEIINVKVSSMNTNLFTLIPGHLMENTTPSSEQPHDAYNTLTGTLTMPSLGSDRVNASTASPSAATIIDPQYRAVLPWSHSRATAASLITLLPPRPVTDYLIAVYFNTVHWFMVVVHEGHFLRHYRVMMDVHEREPAMLSNADDDFTFAVLVLTMVVLGGRYASMHPARARRCRDIYREYCSATADQQQEHIDFDIVQTTSRLFSVVRSNTTDNLACGTLATVQSMLLLGSLCLYHGEPNLAWAYSGASIRTAQALGVHKDRSELRWSSSYVRSMDPAERSQLRYRLFWAVHTSDRFLAMCYGLPLVMTDDDCHASAPGEDSVYPLPGCSSFLMVEEDRAEGPVTLLTYQTYKLHVYIILGEIISGLYRQSSGGRNPLLSKFEPATEPQPNFHASHSPKPDGLIETAQRLEAKLQNWYNALPAALRLSDDMSYPAYQELAADSVGGEADEVDDEIIVPAQDSLQSETVDSDAARRRRLRIRKGVYGLQALLLQLSYDNALILIHRAILSPSTAKVVSGVSRDVFRRSADSCWRAAQRISRIGRHHIFHQQQQAHAVSYVGIHLFTAGVVLSVFANSDPLGVRAVEAKQGLRRIIAMQRRLRKKVVVSGQGLALLENLAREVVRQEMNAILGEDDDAHSTYADGDRRITAVLSDRGAAALRREPSPGYPTPDGATHQILPSTTTGSNSQRTQYSDSLLMNGTVAPFDLSGRLLDGVSDTNDLMLETDMFNDSVLDIEKLLSSSMSIPAYEPGMSSDFAFASNGAQSTSGTWWFLSE</sequence>
<dbReference type="EMBL" id="CAWUHC010000028">
    <property type="protein sequence ID" value="CAK7219661.1"/>
    <property type="molecule type" value="Genomic_DNA"/>
</dbReference>
<evidence type="ECO:0000313" key="5">
    <source>
        <dbReference type="EMBL" id="CAK7219661.1"/>
    </source>
</evidence>
<feature type="domain" description="Zn(2)-C6 fungal-type" evidence="4">
    <location>
        <begin position="44"/>
        <end position="73"/>
    </location>
</feature>
<keyword evidence="2" id="KW-0539">Nucleus</keyword>
<gene>
    <name evidence="5" type="ORF">SBRCBS47491_003922</name>
</gene>
<dbReference type="InterPro" id="IPR007219">
    <property type="entry name" value="XnlR_reg_dom"/>
</dbReference>
<dbReference type="SUPFAM" id="SSF57701">
    <property type="entry name" value="Zn2/Cys6 DNA-binding domain"/>
    <property type="match status" value="1"/>
</dbReference>
<feature type="region of interest" description="Disordered" evidence="3">
    <location>
        <begin position="108"/>
        <end position="163"/>
    </location>
</feature>
<dbReference type="CDD" id="cd00067">
    <property type="entry name" value="GAL4"/>
    <property type="match status" value="1"/>
</dbReference>
<name>A0ABP0BJM9_9PEZI</name>
<dbReference type="PANTHER" id="PTHR46910:SF17">
    <property type="entry name" value="SCFA-RELATED"/>
    <property type="match status" value="1"/>
</dbReference>
<dbReference type="Pfam" id="PF00172">
    <property type="entry name" value="Zn_clus"/>
    <property type="match status" value="1"/>
</dbReference>
<dbReference type="Gene3D" id="4.10.240.10">
    <property type="entry name" value="Zn(2)-C6 fungal-type DNA-binding domain"/>
    <property type="match status" value="1"/>
</dbReference>
<dbReference type="InterPro" id="IPR036864">
    <property type="entry name" value="Zn2-C6_fun-type_DNA-bd_sf"/>
</dbReference>
<protein>
    <recommendedName>
        <fullName evidence="4">Zn(2)-C6 fungal-type domain-containing protein</fullName>
    </recommendedName>
</protein>
<dbReference type="PROSITE" id="PS00463">
    <property type="entry name" value="ZN2_CY6_FUNGAL_1"/>
    <property type="match status" value="1"/>
</dbReference>
<feature type="region of interest" description="Disordered" evidence="3">
    <location>
        <begin position="544"/>
        <end position="564"/>
    </location>
</feature>
<keyword evidence="6" id="KW-1185">Reference proteome</keyword>
<dbReference type="InterPro" id="IPR001138">
    <property type="entry name" value="Zn2Cys6_DnaBD"/>
</dbReference>
<organism evidence="5 6">
    <name type="scientific">Sporothrix bragantina</name>
    <dbReference type="NCBI Taxonomy" id="671064"/>
    <lineage>
        <taxon>Eukaryota</taxon>
        <taxon>Fungi</taxon>
        <taxon>Dikarya</taxon>
        <taxon>Ascomycota</taxon>
        <taxon>Pezizomycotina</taxon>
        <taxon>Sordariomycetes</taxon>
        <taxon>Sordariomycetidae</taxon>
        <taxon>Ophiostomatales</taxon>
        <taxon>Ophiostomataceae</taxon>
        <taxon>Sporothrix</taxon>
    </lineage>
</organism>